<reference evidence="1 2" key="1">
    <citation type="submission" date="2020-09" db="EMBL/GenBank/DDBJ databases">
        <title>The genome sequence of type strain Labrenzia polysiphoniae KACC 19711.</title>
        <authorList>
            <person name="Liu Y."/>
        </authorList>
    </citation>
    <scope>NUCLEOTIDE SEQUENCE [LARGE SCALE GENOMIC DNA]</scope>
    <source>
        <strain evidence="1 2">KACC 19711</strain>
    </source>
</reference>
<dbReference type="EMBL" id="JACYXJ010000001">
    <property type="protein sequence ID" value="MBD8875188.1"/>
    <property type="molecule type" value="Genomic_DNA"/>
</dbReference>
<keyword evidence="1" id="KW-0808">Transferase</keyword>
<dbReference type="SUPFAM" id="SSF53335">
    <property type="entry name" value="S-adenosyl-L-methionine-dependent methyltransferases"/>
    <property type="match status" value="1"/>
</dbReference>
<name>A0ABR9C6I4_9HYPH</name>
<dbReference type="PANTHER" id="PTHR43861">
    <property type="entry name" value="TRANS-ACONITATE 2-METHYLTRANSFERASE-RELATED"/>
    <property type="match status" value="1"/>
</dbReference>
<gene>
    <name evidence="1" type="ORF">IG617_02700</name>
</gene>
<proteinExistence type="predicted"/>
<keyword evidence="2" id="KW-1185">Reference proteome</keyword>
<dbReference type="PANTHER" id="PTHR43861:SF1">
    <property type="entry name" value="TRANS-ACONITATE 2-METHYLTRANSFERASE"/>
    <property type="match status" value="1"/>
</dbReference>
<dbReference type="Pfam" id="PF13489">
    <property type="entry name" value="Methyltransf_23"/>
    <property type="match status" value="1"/>
</dbReference>
<protein>
    <submittedName>
        <fullName evidence="1">Class I SAM-dependent methyltransferase</fullName>
    </submittedName>
</protein>
<evidence type="ECO:0000313" key="2">
    <source>
        <dbReference type="Proteomes" id="UP000615687"/>
    </source>
</evidence>
<sequence>MTLKGGPSANAREVRNRIRETLEVLNLSSADTLEIYAEETRDVKPLIVHRDRLSGVVLIDTFYVGDETYCDGGYRQQSVARAGARDYEVKADALRRSKSYDQFYTGKRIADFGCGEGAFLQAVSSDAGDVIGIELQESFVKALRQDGISCVRSLQEIEDASLDALFCFHVLEHLPDPLNDLASMRAKLKPGGRLIIEVPHASDLLLSQVRCEAFKVFTLWSQHLLLHTRESLRRMVSYAGFEQVMIEGVQRYPLSNHMTWLANAKPGGHKSTLSILDTPELTAAYEAALRKIDATDTLVAVATAPGI</sequence>
<keyword evidence="1" id="KW-0489">Methyltransferase</keyword>
<dbReference type="RefSeq" id="WP_192107054.1">
    <property type="nucleotide sequence ID" value="NZ_JACYXJ010000001.1"/>
</dbReference>
<accession>A0ABR9C6I4</accession>
<dbReference type="CDD" id="cd02440">
    <property type="entry name" value="AdoMet_MTases"/>
    <property type="match status" value="1"/>
</dbReference>
<comment type="caution">
    <text evidence="1">The sequence shown here is derived from an EMBL/GenBank/DDBJ whole genome shotgun (WGS) entry which is preliminary data.</text>
</comment>
<dbReference type="InterPro" id="IPR029063">
    <property type="entry name" value="SAM-dependent_MTases_sf"/>
</dbReference>
<dbReference type="GO" id="GO:0008168">
    <property type="term" value="F:methyltransferase activity"/>
    <property type="evidence" value="ECO:0007669"/>
    <property type="project" value="UniProtKB-KW"/>
</dbReference>
<evidence type="ECO:0000313" key="1">
    <source>
        <dbReference type="EMBL" id="MBD8875188.1"/>
    </source>
</evidence>
<dbReference type="GO" id="GO:0032259">
    <property type="term" value="P:methylation"/>
    <property type="evidence" value="ECO:0007669"/>
    <property type="project" value="UniProtKB-KW"/>
</dbReference>
<organism evidence="1 2">
    <name type="scientific">Roseibium polysiphoniae</name>
    <dbReference type="NCBI Taxonomy" id="2571221"/>
    <lineage>
        <taxon>Bacteria</taxon>
        <taxon>Pseudomonadati</taxon>
        <taxon>Pseudomonadota</taxon>
        <taxon>Alphaproteobacteria</taxon>
        <taxon>Hyphomicrobiales</taxon>
        <taxon>Stappiaceae</taxon>
        <taxon>Roseibium</taxon>
    </lineage>
</organism>
<dbReference type="Proteomes" id="UP000615687">
    <property type="component" value="Unassembled WGS sequence"/>
</dbReference>
<dbReference type="Gene3D" id="3.40.50.150">
    <property type="entry name" value="Vaccinia Virus protein VP39"/>
    <property type="match status" value="1"/>
</dbReference>